<feature type="compositionally biased region" description="Basic and acidic residues" evidence="1">
    <location>
        <begin position="17"/>
        <end position="29"/>
    </location>
</feature>
<dbReference type="EMBL" id="QCYY01001532">
    <property type="protein sequence ID" value="ROT77382.1"/>
    <property type="molecule type" value="Genomic_DNA"/>
</dbReference>
<reference evidence="3 4" key="1">
    <citation type="submission" date="2018-04" db="EMBL/GenBank/DDBJ databases">
        <authorList>
            <person name="Zhang X."/>
            <person name="Yuan J."/>
            <person name="Li F."/>
            <person name="Xiang J."/>
        </authorList>
    </citation>
    <scope>NUCLEOTIDE SEQUENCE [LARGE SCALE GENOMIC DNA]</scope>
    <source>
        <tissue evidence="3">Muscle</tissue>
    </source>
</reference>
<keyword evidence="2" id="KW-1133">Transmembrane helix</keyword>
<feature type="transmembrane region" description="Helical" evidence="2">
    <location>
        <begin position="564"/>
        <end position="583"/>
    </location>
</feature>
<dbReference type="PANTHER" id="PTHR11360">
    <property type="entry name" value="MONOCARBOXYLATE TRANSPORTER"/>
    <property type="match status" value="1"/>
</dbReference>
<feature type="transmembrane region" description="Helical" evidence="2">
    <location>
        <begin position="532"/>
        <end position="552"/>
    </location>
</feature>
<dbReference type="Pfam" id="PF07690">
    <property type="entry name" value="MFS_1"/>
    <property type="match status" value="1"/>
</dbReference>
<dbReference type="Proteomes" id="UP000283509">
    <property type="component" value="Unassembled WGS sequence"/>
</dbReference>
<dbReference type="PANTHER" id="PTHR11360:SF306">
    <property type="entry name" value="RE01051P"/>
    <property type="match status" value="1"/>
</dbReference>
<dbReference type="InterPro" id="IPR050327">
    <property type="entry name" value="Proton-linked_MCT"/>
</dbReference>
<keyword evidence="2" id="KW-0472">Membrane</keyword>
<keyword evidence="2" id="KW-0812">Transmembrane</keyword>
<keyword evidence="4" id="KW-1185">Reference proteome</keyword>
<evidence type="ECO:0000256" key="1">
    <source>
        <dbReference type="SAM" id="MobiDB-lite"/>
    </source>
</evidence>
<dbReference type="SUPFAM" id="SSF103473">
    <property type="entry name" value="MFS general substrate transporter"/>
    <property type="match status" value="1"/>
</dbReference>
<comment type="caution">
    <text evidence="3">The sequence shown here is derived from an EMBL/GenBank/DDBJ whole genome shotgun (WGS) entry which is preliminary data.</text>
</comment>
<accession>A0A3R7QTB5</accession>
<feature type="transmembrane region" description="Helical" evidence="2">
    <location>
        <begin position="174"/>
        <end position="192"/>
    </location>
</feature>
<feature type="transmembrane region" description="Helical" evidence="2">
    <location>
        <begin position="258"/>
        <end position="281"/>
    </location>
</feature>
<feature type="transmembrane region" description="Helical" evidence="2">
    <location>
        <begin position="143"/>
        <end position="162"/>
    </location>
</feature>
<feature type="transmembrane region" description="Helical" evidence="2">
    <location>
        <begin position="496"/>
        <end position="520"/>
    </location>
</feature>
<dbReference type="Gene3D" id="1.20.1250.20">
    <property type="entry name" value="MFS general substrate transporter like domains"/>
    <property type="match status" value="2"/>
</dbReference>
<protein>
    <submittedName>
        <fullName evidence="3">Putative monocarboxylate transporter 12-like</fullName>
    </submittedName>
</protein>
<name>A0A3R7QTB5_PENVA</name>
<reference evidence="3 4" key="2">
    <citation type="submission" date="2019-01" db="EMBL/GenBank/DDBJ databases">
        <title>The decoding of complex shrimp genome reveals the adaptation for benthos swimmer, frequently molting mechanism and breeding impact on genome.</title>
        <authorList>
            <person name="Sun Y."/>
            <person name="Gao Y."/>
            <person name="Yu Y."/>
        </authorList>
    </citation>
    <scope>NUCLEOTIDE SEQUENCE [LARGE SCALE GENOMIC DNA]</scope>
    <source>
        <tissue evidence="3">Muscle</tissue>
    </source>
</reference>
<dbReference type="InterPro" id="IPR011701">
    <property type="entry name" value="MFS"/>
</dbReference>
<evidence type="ECO:0000313" key="3">
    <source>
        <dbReference type="EMBL" id="ROT77382.1"/>
    </source>
</evidence>
<organism evidence="3 4">
    <name type="scientific">Penaeus vannamei</name>
    <name type="common">Whiteleg shrimp</name>
    <name type="synonym">Litopenaeus vannamei</name>
    <dbReference type="NCBI Taxonomy" id="6689"/>
    <lineage>
        <taxon>Eukaryota</taxon>
        <taxon>Metazoa</taxon>
        <taxon>Ecdysozoa</taxon>
        <taxon>Arthropoda</taxon>
        <taxon>Crustacea</taxon>
        <taxon>Multicrustacea</taxon>
        <taxon>Malacostraca</taxon>
        <taxon>Eumalacostraca</taxon>
        <taxon>Eucarida</taxon>
        <taxon>Decapoda</taxon>
        <taxon>Dendrobranchiata</taxon>
        <taxon>Penaeoidea</taxon>
        <taxon>Penaeidae</taxon>
        <taxon>Penaeus</taxon>
    </lineage>
</organism>
<evidence type="ECO:0000256" key="2">
    <source>
        <dbReference type="SAM" id="Phobius"/>
    </source>
</evidence>
<feature type="region of interest" description="Disordered" evidence="1">
    <location>
        <begin position="1"/>
        <end position="99"/>
    </location>
</feature>
<feature type="transmembrane region" description="Helical" evidence="2">
    <location>
        <begin position="233"/>
        <end position="252"/>
    </location>
</feature>
<sequence length="604" mass="66597">MQDTDNDDRTALSNEEPTLKTSDKHEGKEAVPGNTKETREADDIDESARGNPHQARITEETQSSSETPLEPQDPRDTRRSGLGEGPTAAETGSQTTMSPPDGGWGWFVAIGSFINTTLIFSLPVCFGILFSRFLLDLGTSSTTTAWIFNLQMAFWHVLGPFVRPLTREFGWRRSGFIGVLLVSTSIMLSAFAPSAEFLFFSFSLLSGIGGGLTGSICFLIVPTYFERRRGIANTMLTSGICMGQIMGAPFIRYLQDEYAFTGAALIYGAILLNGLIGISFFQPLKWHLKETKATEDVVPEDGSVPLISAAKKPEEESVPNVLTEEMKTQAKMVRARTLARISETSCTSHTSRDSATSALFVSMTGIPEVVDLAEEIEAKERSSSLWEVLKRVCVSTLSDLRVFRSRRALIINTGIALCINSYINFIMMVPFKMQQEGFTLQDSAWCVSILGFCNLVTRLIVSPLADWSKFNMRLCFMIGYAIMACSMYVFPLLTSLPWMAVTMAATGCGIAANITFNSLIMIQYMGIENLPPLFGASCLLLSGTFIAFGPFIGFVRDMTESYTFSMWLLASMSACSLILWFFMPAAMAHDAKMEAKMNREKESV</sequence>
<dbReference type="GO" id="GO:0008028">
    <property type="term" value="F:monocarboxylic acid transmembrane transporter activity"/>
    <property type="evidence" value="ECO:0007669"/>
    <property type="project" value="TreeGrafter"/>
</dbReference>
<feature type="compositionally biased region" description="Basic and acidic residues" evidence="1">
    <location>
        <begin position="72"/>
        <end position="81"/>
    </location>
</feature>
<dbReference type="InterPro" id="IPR036259">
    <property type="entry name" value="MFS_trans_sf"/>
</dbReference>
<dbReference type="AlphaFoldDB" id="A0A3R7QTB5"/>
<gene>
    <name evidence="3" type="ORF">C7M84_003997</name>
</gene>
<evidence type="ECO:0000313" key="4">
    <source>
        <dbReference type="Proteomes" id="UP000283509"/>
    </source>
</evidence>
<feature type="transmembrane region" description="Helical" evidence="2">
    <location>
        <begin position="104"/>
        <end position="131"/>
    </location>
</feature>
<feature type="transmembrane region" description="Helical" evidence="2">
    <location>
        <begin position="198"/>
        <end position="221"/>
    </location>
</feature>
<dbReference type="OrthoDB" id="8055603at2759"/>
<feature type="transmembrane region" description="Helical" evidence="2">
    <location>
        <begin position="443"/>
        <end position="461"/>
    </location>
</feature>
<feature type="transmembrane region" description="Helical" evidence="2">
    <location>
        <begin position="409"/>
        <end position="431"/>
    </location>
</feature>
<feature type="transmembrane region" description="Helical" evidence="2">
    <location>
        <begin position="473"/>
        <end position="490"/>
    </location>
</feature>
<proteinExistence type="predicted"/>